<dbReference type="Gramene" id="PUZ39268">
    <property type="protein sequence ID" value="PUZ39268"/>
    <property type="gene ID" value="GQ55_9G273700"/>
</dbReference>
<dbReference type="EMBL" id="CM009757">
    <property type="protein sequence ID" value="PUZ39268.1"/>
    <property type="molecule type" value="Genomic_DNA"/>
</dbReference>
<gene>
    <name evidence="1" type="ORF">GQ55_9G273700</name>
</gene>
<evidence type="ECO:0000313" key="2">
    <source>
        <dbReference type="Proteomes" id="UP000244336"/>
    </source>
</evidence>
<dbReference type="AlphaFoldDB" id="A0A2T7C7E3"/>
<sequence>MVKMVKMLQTGQTSFDSYLNELGKYYRGESRYNRLRNGQIAAVQDFQEPYPTPASTESLGLAFMELLNRYVYPQIQGRAKFTLQFKLKTDDDITDITLTKAIMLTYADGTLIPKELIFQEIYKAVMAQAENYGDSEVLAVCVRSYSDGCLDMNIVRFPTKEESDLSIKNTFYKYYQINNLKDASWSKNQTKKARYNTYITKDTQVLKNKTKFMVADLETIPYKIGENDENKRHSERKACGLRSPE</sequence>
<organism evidence="1 2">
    <name type="scientific">Panicum hallii var. hallii</name>
    <dbReference type="NCBI Taxonomy" id="1504633"/>
    <lineage>
        <taxon>Eukaryota</taxon>
        <taxon>Viridiplantae</taxon>
        <taxon>Streptophyta</taxon>
        <taxon>Embryophyta</taxon>
        <taxon>Tracheophyta</taxon>
        <taxon>Spermatophyta</taxon>
        <taxon>Magnoliopsida</taxon>
        <taxon>Liliopsida</taxon>
        <taxon>Poales</taxon>
        <taxon>Poaceae</taxon>
        <taxon>PACMAD clade</taxon>
        <taxon>Panicoideae</taxon>
        <taxon>Panicodae</taxon>
        <taxon>Paniceae</taxon>
        <taxon>Panicinae</taxon>
        <taxon>Panicum</taxon>
        <taxon>Panicum sect. Panicum</taxon>
    </lineage>
</organism>
<proteinExistence type="predicted"/>
<keyword evidence="2" id="KW-1185">Reference proteome</keyword>
<name>A0A2T7C7E3_9POAL</name>
<dbReference type="Proteomes" id="UP000244336">
    <property type="component" value="Chromosome 9"/>
</dbReference>
<protein>
    <submittedName>
        <fullName evidence="1">Uncharacterized protein</fullName>
    </submittedName>
</protein>
<accession>A0A2T7C7E3</accession>
<dbReference type="OrthoDB" id="694526at2759"/>
<evidence type="ECO:0000313" key="1">
    <source>
        <dbReference type="EMBL" id="PUZ39268.1"/>
    </source>
</evidence>
<dbReference type="STRING" id="1504633.A0A2T7C7E3"/>
<reference evidence="1 2" key="1">
    <citation type="submission" date="2018-04" db="EMBL/GenBank/DDBJ databases">
        <title>WGS assembly of Panicum hallii var. hallii HAL2.</title>
        <authorList>
            <person name="Lovell J."/>
            <person name="Jenkins J."/>
            <person name="Lowry D."/>
            <person name="Mamidi S."/>
            <person name="Sreedasyam A."/>
            <person name="Weng X."/>
            <person name="Barry K."/>
            <person name="Bonette J."/>
            <person name="Campitelli B."/>
            <person name="Daum C."/>
            <person name="Gordon S."/>
            <person name="Gould B."/>
            <person name="Lipzen A."/>
            <person name="MacQueen A."/>
            <person name="Palacio-Mejia J."/>
            <person name="Plott C."/>
            <person name="Shakirov E."/>
            <person name="Shu S."/>
            <person name="Yoshinaga Y."/>
            <person name="Zane M."/>
            <person name="Rokhsar D."/>
            <person name="Grimwood J."/>
            <person name="Schmutz J."/>
            <person name="Juenger T."/>
        </authorList>
    </citation>
    <scope>NUCLEOTIDE SEQUENCE [LARGE SCALE GENOMIC DNA]</scope>
    <source>
        <strain evidence="2">cv. HAL2</strain>
    </source>
</reference>